<dbReference type="PANTHER" id="PTHR42877">
    <property type="entry name" value="L-ORNITHINE N(5)-MONOOXYGENASE-RELATED"/>
    <property type="match status" value="1"/>
</dbReference>
<dbReference type="AlphaFoldDB" id="A0A9Q9ALG5"/>
<keyword evidence="3" id="KW-1185">Reference proteome</keyword>
<dbReference type="EMBL" id="CP099419">
    <property type="protein sequence ID" value="USW50214.1"/>
    <property type="molecule type" value="Genomic_DNA"/>
</dbReference>
<evidence type="ECO:0000313" key="2">
    <source>
        <dbReference type="EMBL" id="USW50214.1"/>
    </source>
</evidence>
<proteinExistence type="inferred from homology"/>
<dbReference type="SUPFAM" id="SSF51905">
    <property type="entry name" value="FAD/NAD(P)-binding domain"/>
    <property type="match status" value="1"/>
</dbReference>
<dbReference type="OrthoDB" id="74360at2759"/>
<reference evidence="2" key="1">
    <citation type="submission" date="2022-06" db="EMBL/GenBank/DDBJ databases">
        <title>Complete genome sequences of two strains of the flax pathogen Septoria linicola.</title>
        <authorList>
            <person name="Lapalu N."/>
            <person name="Simon A."/>
            <person name="Demenou B."/>
            <person name="Paumier D."/>
            <person name="Guillot M.-P."/>
            <person name="Gout L."/>
            <person name="Valade R."/>
        </authorList>
    </citation>
    <scope>NUCLEOTIDE SEQUENCE</scope>
    <source>
        <strain evidence="2">SE15195</strain>
    </source>
</reference>
<dbReference type="InterPro" id="IPR051209">
    <property type="entry name" value="FAD-bind_Monooxygenase_sf"/>
</dbReference>
<dbReference type="PANTHER" id="PTHR42877:SF11">
    <property type="entry name" value="MONOOXYGENASE, PUTATIVE (AFU_ORTHOLOGUE AFUA_6G13790)-RELATED"/>
    <property type="match status" value="1"/>
</dbReference>
<dbReference type="Gene3D" id="3.50.50.60">
    <property type="entry name" value="FAD/NAD(P)-binding domain"/>
    <property type="match status" value="1"/>
</dbReference>
<name>A0A9Q9ALG5_9PEZI</name>
<evidence type="ECO:0000256" key="1">
    <source>
        <dbReference type="ARBA" id="ARBA00010139"/>
    </source>
</evidence>
<sequence length="260" mass="28864">MEHVFNQYFFIFFAGSPQQEAVRTMFGDIMRQKLGGDTELAQKLMPDFPVGCRRITPGDGYLDALNAENVTARFDPIVKFTGKGILTQPPPDTGPEETESNLIICATGFDVIFKPAWPMVGLNGTSLRKLWKEESEAYMGIAAPQMPNYFIFTGPNSPLGHGSLFGALEASSDYILKWCSKIASQGIKSITVKPEVVREFNDYSQEFLRRLCEHLDVAHGTRTTRSMGAYLNQQNRFGFMGSGITDLEASGGQLGFYLDK</sequence>
<accession>A0A9Q9ALG5</accession>
<protein>
    <submittedName>
        <fullName evidence="2">FAD/NAD(P)-binding domain superfamily</fullName>
    </submittedName>
</protein>
<evidence type="ECO:0000313" key="3">
    <source>
        <dbReference type="Proteomes" id="UP001056384"/>
    </source>
</evidence>
<dbReference type="InterPro" id="IPR036188">
    <property type="entry name" value="FAD/NAD-bd_sf"/>
</dbReference>
<dbReference type="Proteomes" id="UP001056384">
    <property type="component" value="Chromosome 2"/>
</dbReference>
<gene>
    <name evidence="2" type="ORF">Slin15195_G035330</name>
</gene>
<organism evidence="2 3">
    <name type="scientific">Septoria linicola</name>
    <dbReference type="NCBI Taxonomy" id="215465"/>
    <lineage>
        <taxon>Eukaryota</taxon>
        <taxon>Fungi</taxon>
        <taxon>Dikarya</taxon>
        <taxon>Ascomycota</taxon>
        <taxon>Pezizomycotina</taxon>
        <taxon>Dothideomycetes</taxon>
        <taxon>Dothideomycetidae</taxon>
        <taxon>Mycosphaerellales</taxon>
        <taxon>Mycosphaerellaceae</taxon>
        <taxon>Septoria</taxon>
    </lineage>
</organism>
<comment type="similarity">
    <text evidence="1">Belongs to the FAD-binding monooxygenase family.</text>
</comment>